<accession>S6G8E5</accession>
<evidence type="ECO:0000313" key="1">
    <source>
        <dbReference type="EMBL" id="EOA62554.1"/>
    </source>
</evidence>
<reference evidence="1 2" key="1">
    <citation type="submission" date="2013-03" db="EMBL/GenBank/DDBJ databases">
        <title>Genome sequence of Anaplasma phagocytophilum strain CRT38.</title>
        <authorList>
            <person name="Felsheim R.F."/>
            <person name="Kurtti T.J."/>
            <person name="Munderloh U.G."/>
        </authorList>
    </citation>
    <scope>NUCLEOTIDE SEQUENCE [LARGE SCALE GENOMIC DNA]</scope>
    <source>
        <strain evidence="1 2">CRT38</strain>
    </source>
</reference>
<organism evidence="1 2">
    <name type="scientific">Anaplasma phagocytophilum str. CRT38</name>
    <dbReference type="NCBI Taxonomy" id="1269275"/>
    <lineage>
        <taxon>Bacteria</taxon>
        <taxon>Pseudomonadati</taxon>
        <taxon>Pseudomonadota</taxon>
        <taxon>Alphaproteobacteria</taxon>
        <taxon>Rickettsiales</taxon>
        <taxon>Anaplasmataceae</taxon>
        <taxon>Anaplasma</taxon>
        <taxon>phagocytophilum group</taxon>
    </lineage>
</organism>
<proteinExistence type="predicted"/>
<evidence type="ECO:0000313" key="2">
    <source>
        <dbReference type="Proteomes" id="UP000053165"/>
    </source>
</evidence>
<gene>
    <name evidence="1" type="ORF">CRT38_04802</name>
</gene>
<comment type="caution">
    <text evidence="1">The sequence shown here is derived from an EMBL/GenBank/DDBJ whole genome shotgun (WGS) entry which is preliminary data.</text>
</comment>
<dbReference type="RefSeq" id="WP_021799869.1">
    <property type="nucleotide sequence ID" value="NZ_APHI01000002.1"/>
</dbReference>
<sequence>MAYEPCGLLPAFKKSIGEIITEGLIESGGSSLLLAVLWRLFLSAVGCLRVATISFISAVASSFTVVCRGVFGYVSCT</sequence>
<protein>
    <submittedName>
        <fullName evidence="1">Uncharacterized protein</fullName>
    </submittedName>
</protein>
<dbReference type="AlphaFoldDB" id="S6G8E5"/>
<name>S6G8E5_ANAPH</name>
<dbReference type="EMBL" id="APHI01000002">
    <property type="protein sequence ID" value="EOA62554.1"/>
    <property type="molecule type" value="Genomic_DNA"/>
</dbReference>
<dbReference type="Proteomes" id="UP000053165">
    <property type="component" value="Unassembled WGS sequence"/>
</dbReference>